<dbReference type="Proteomes" id="UP000009096">
    <property type="component" value="Chromosome 10"/>
</dbReference>
<dbReference type="PANTHER" id="PTHR37534">
    <property type="entry name" value="TRANSCRIPTIONAL ACTIVATOR PROTEIN UGA3"/>
    <property type="match status" value="1"/>
</dbReference>
<evidence type="ECO:0000256" key="1">
    <source>
        <dbReference type="ARBA" id="ARBA00023242"/>
    </source>
</evidence>
<dbReference type="PROSITE" id="PS00463">
    <property type="entry name" value="ZN2_CY6_FUNGAL_1"/>
    <property type="match status" value="1"/>
</dbReference>
<reference evidence="4 5" key="1">
    <citation type="journal article" date="2010" name="Nature">
        <title>Comparative genomics reveals mobile pathogenicity chromosomes in Fusarium.</title>
        <authorList>
            <person name="Ma L.J."/>
            <person name="van der Does H.C."/>
            <person name="Borkovich K.A."/>
            <person name="Coleman J.J."/>
            <person name="Daboussi M.J."/>
            <person name="Di Pietro A."/>
            <person name="Dufresne M."/>
            <person name="Freitag M."/>
            <person name="Grabherr M."/>
            <person name="Henrissat B."/>
            <person name="Houterman P.M."/>
            <person name="Kang S."/>
            <person name="Shim W.B."/>
            <person name="Woloshuk C."/>
            <person name="Xie X."/>
            <person name="Xu J.R."/>
            <person name="Antoniw J."/>
            <person name="Baker S.E."/>
            <person name="Bluhm B.H."/>
            <person name="Breakspear A."/>
            <person name="Brown D.W."/>
            <person name="Butchko R.A."/>
            <person name="Chapman S."/>
            <person name="Coulson R."/>
            <person name="Coutinho P.M."/>
            <person name="Danchin E.G."/>
            <person name="Diener A."/>
            <person name="Gale L.R."/>
            <person name="Gardiner D.M."/>
            <person name="Goff S."/>
            <person name="Hammond-Kosack K.E."/>
            <person name="Hilburn K."/>
            <person name="Hua-Van A."/>
            <person name="Jonkers W."/>
            <person name="Kazan K."/>
            <person name="Kodira C.D."/>
            <person name="Koehrsen M."/>
            <person name="Kumar L."/>
            <person name="Lee Y.H."/>
            <person name="Li L."/>
            <person name="Manners J.M."/>
            <person name="Miranda-Saavedra D."/>
            <person name="Mukherjee M."/>
            <person name="Park G."/>
            <person name="Park J."/>
            <person name="Park S.Y."/>
            <person name="Proctor R.H."/>
            <person name="Regev A."/>
            <person name="Ruiz-Roldan M.C."/>
            <person name="Sain D."/>
            <person name="Sakthikumar S."/>
            <person name="Sykes S."/>
            <person name="Schwartz D.C."/>
            <person name="Turgeon B.G."/>
            <person name="Wapinski I."/>
            <person name="Yoder O."/>
            <person name="Young S."/>
            <person name="Zeng Q."/>
            <person name="Zhou S."/>
            <person name="Galagan J."/>
            <person name="Cuomo C.A."/>
            <person name="Kistler H.C."/>
            <person name="Rep M."/>
        </authorList>
    </citation>
    <scope>NUCLEOTIDE SEQUENCE [LARGE SCALE GENOMIC DNA]</scope>
    <source>
        <strain evidence="5">M3125 / FGSC 7600</strain>
    </source>
</reference>
<dbReference type="GO" id="GO:0000981">
    <property type="term" value="F:DNA-binding transcription factor activity, RNA polymerase II-specific"/>
    <property type="evidence" value="ECO:0007669"/>
    <property type="project" value="InterPro"/>
</dbReference>
<evidence type="ECO:0000313" key="5">
    <source>
        <dbReference type="Proteomes" id="UP000009096"/>
    </source>
</evidence>
<protein>
    <recommendedName>
        <fullName evidence="3">Zn(2)-C6 fungal-type domain-containing protein</fullName>
    </recommendedName>
</protein>
<dbReference type="EMBL" id="DS022252">
    <property type="protein sequence ID" value="EWG48846.1"/>
    <property type="molecule type" value="Genomic_DNA"/>
</dbReference>
<dbReference type="InterPro" id="IPR001138">
    <property type="entry name" value="Zn2Cys6_DnaBD"/>
</dbReference>
<keyword evidence="1" id="KW-0539">Nucleus</keyword>
<dbReference type="Pfam" id="PF00172">
    <property type="entry name" value="Zn_clus"/>
    <property type="match status" value="1"/>
</dbReference>
<dbReference type="GO" id="GO:0045944">
    <property type="term" value="P:positive regulation of transcription by RNA polymerase II"/>
    <property type="evidence" value="ECO:0007669"/>
    <property type="project" value="TreeGrafter"/>
</dbReference>
<name>W7MCV3_GIBM7</name>
<evidence type="ECO:0000313" key="4">
    <source>
        <dbReference type="EMBL" id="EWG48846.1"/>
    </source>
</evidence>
<dbReference type="GeneID" id="30073220"/>
<organism evidence="4 5">
    <name type="scientific">Gibberella moniliformis (strain M3125 / FGSC 7600)</name>
    <name type="common">Maize ear and stalk rot fungus</name>
    <name type="synonym">Fusarium verticillioides</name>
    <dbReference type="NCBI Taxonomy" id="334819"/>
    <lineage>
        <taxon>Eukaryota</taxon>
        <taxon>Fungi</taxon>
        <taxon>Dikarya</taxon>
        <taxon>Ascomycota</taxon>
        <taxon>Pezizomycotina</taxon>
        <taxon>Sordariomycetes</taxon>
        <taxon>Hypocreomycetidae</taxon>
        <taxon>Hypocreales</taxon>
        <taxon>Nectriaceae</taxon>
        <taxon>Fusarium</taxon>
        <taxon>Fusarium fujikuroi species complex</taxon>
    </lineage>
</organism>
<evidence type="ECO:0000256" key="2">
    <source>
        <dbReference type="SAM" id="MobiDB-lite"/>
    </source>
</evidence>
<accession>W7MCV3</accession>
<dbReference type="CDD" id="cd00067">
    <property type="entry name" value="GAL4"/>
    <property type="match status" value="1"/>
</dbReference>
<dbReference type="GO" id="GO:0005634">
    <property type="term" value="C:nucleus"/>
    <property type="evidence" value="ECO:0007669"/>
    <property type="project" value="TreeGrafter"/>
</dbReference>
<dbReference type="SMART" id="SM00066">
    <property type="entry name" value="GAL4"/>
    <property type="match status" value="1"/>
</dbReference>
<dbReference type="Gene3D" id="4.10.240.10">
    <property type="entry name" value="Zn(2)-C6 fungal-type DNA-binding domain"/>
    <property type="match status" value="1"/>
</dbReference>
<dbReference type="SUPFAM" id="SSF57701">
    <property type="entry name" value="Zn2/Cys6 DNA-binding domain"/>
    <property type="match status" value="1"/>
</dbReference>
<dbReference type="VEuPathDB" id="FungiDB:FVEG_16344"/>
<dbReference type="OrthoDB" id="4835445at2759"/>
<dbReference type="PROSITE" id="PS50048">
    <property type="entry name" value="ZN2_CY6_FUNGAL_2"/>
    <property type="match status" value="1"/>
</dbReference>
<feature type="region of interest" description="Disordered" evidence="2">
    <location>
        <begin position="58"/>
        <end position="85"/>
    </location>
</feature>
<dbReference type="GO" id="GO:0008270">
    <property type="term" value="F:zinc ion binding"/>
    <property type="evidence" value="ECO:0007669"/>
    <property type="project" value="InterPro"/>
</dbReference>
<dbReference type="InterPro" id="IPR036864">
    <property type="entry name" value="Zn2-C6_fun-type_DNA-bd_sf"/>
</dbReference>
<proteinExistence type="predicted"/>
<dbReference type="EMBL" id="CM000587">
    <property type="protein sequence ID" value="EWG48846.1"/>
    <property type="molecule type" value="Genomic_DNA"/>
</dbReference>
<keyword evidence="5" id="KW-1185">Reference proteome</keyword>
<dbReference type="PANTHER" id="PTHR37534:SF11">
    <property type="entry name" value="ZN(II)2CYS6 TRANSCRIPTION FACTOR (EUROFUNG)"/>
    <property type="match status" value="1"/>
</dbReference>
<dbReference type="KEGG" id="fvr:FVEG_16344"/>
<dbReference type="AlphaFoldDB" id="W7MCV3"/>
<evidence type="ECO:0000259" key="3">
    <source>
        <dbReference type="PROSITE" id="PS50048"/>
    </source>
</evidence>
<dbReference type="RefSeq" id="XP_018755037.1">
    <property type="nucleotide sequence ID" value="XM_018905593.1"/>
</dbReference>
<sequence>MNSPYRPTYTKSRLGCSRCKEKRVKCDQRRPGCKRCEDAGSSCPGYALNLRWSAKNQLQQKSVSSGQKPRTRRVNQPCSSSTSHMNEGVTIDITTSTLDPLLLFPHFRDTDPMPFPALNASDILGLDPSVSQWPFPNLDLSENITIPDDTAFTDGSPSLDETGQWKDQRTRTAHSIDMSWLRGESQQSRTDLDTTPLLAESYNTGALDHHSSVAIQQQLSNLPTALSDFFIREVIPLYCAWDSQSNLMRVVAESSWQSSKVLYHTMQSMSAACLTSVFPELSTTAIQERLVALQCLDENDPNTSDYIEARLLATVLLCHTAIWHDPGNLAKERYHLTQRRVLEWSSASGTQSKPMVKFFQTAVDYWGTLLSFFTDVSGNPIPIL</sequence>
<gene>
    <name evidence="4" type="ORF">FVEG_16344</name>
</gene>
<feature type="domain" description="Zn(2)-C6 fungal-type" evidence="3">
    <location>
        <begin position="15"/>
        <end position="43"/>
    </location>
</feature>
<dbReference type="GO" id="GO:0000976">
    <property type="term" value="F:transcription cis-regulatory region binding"/>
    <property type="evidence" value="ECO:0007669"/>
    <property type="project" value="TreeGrafter"/>
</dbReference>